<evidence type="ECO:0000259" key="4">
    <source>
        <dbReference type="Pfam" id="PF00931"/>
    </source>
</evidence>
<feature type="domain" description="NB-ARC" evidence="4">
    <location>
        <begin position="151"/>
        <end position="317"/>
    </location>
</feature>
<evidence type="ECO:0000256" key="2">
    <source>
        <dbReference type="ARBA" id="ARBA00022840"/>
    </source>
</evidence>
<dbReference type="InterPro" id="IPR050905">
    <property type="entry name" value="Plant_NBS-LRR"/>
</dbReference>
<dbReference type="GO" id="GO:0005524">
    <property type="term" value="F:ATP binding"/>
    <property type="evidence" value="ECO:0007669"/>
    <property type="project" value="UniProtKB-KW"/>
</dbReference>
<evidence type="ECO:0000313" key="6">
    <source>
        <dbReference type="EMBL" id="KAF6172969.1"/>
    </source>
</evidence>
<evidence type="ECO:0000313" key="7">
    <source>
        <dbReference type="Proteomes" id="UP000541444"/>
    </source>
</evidence>
<name>A0A7J7P0J4_9MAGN</name>
<dbReference type="InterPro" id="IPR027417">
    <property type="entry name" value="P-loop_NTPase"/>
</dbReference>
<organism evidence="6 7">
    <name type="scientific">Kingdonia uniflora</name>
    <dbReference type="NCBI Taxonomy" id="39325"/>
    <lineage>
        <taxon>Eukaryota</taxon>
        <taxon>Viridiplantae</taxon>
        <taxon>Streptophyta</taxon>
        <taxon>Embryophyta</taxon>
        <taxon>Tracheophyta</taxon>
        <taxon>Spermatophyta</taxon>
        <taxon>Magnoliopsida</taxon>
        <taxon>Ranunculales</taxon>
        <taxon>Circaeasteraceae</taxon>
        <taxon>Kingdonia</taxon>
    </lineage>
</organism>
<accession>A0A7J7P0J4</accession>
<evidence type="ECO:0000256" key="1">
    <source>
        <dbReference type="ARBA" id="ARBA00022821"/>
    </source>
</evidence>
<dbReference type="InterPro" id="IPR042197">
    <property type="entry name" value="Apaf_helical"/>
</dbReference>
<keyword evidence="1" id="KW-0611">Plant defense</keyword>
<proteinExistence type="predicted"/>
<dbReference type="OrthoDB" id="1898799at2759"/>
<evidence type="ECO:0000256" key="3">
    <source>
        <dbReference type="SAM" id="Coils"/>
    </source>
</evidence>
<dbReference type="EMBL" id="JACGCM010000375">
    <property type="protein sequence ID" value="KAF6172969.1"/>
    <property type="molecule type" value="Genomic_DNA"/>
</dbReference>
<keyword evidence="7" id="KW-1185">Reference proteome</keyword>
<sequence>MDIAAPVSEFIKCASLPAVRHISYLLLYKKNVKGLQSKLQDDLVRLENDVKVKVELARNNGDVIHEIVENWMVKVDKVRDEAERLSHQAVEIDSCLKGWHSARYRLGKESKKKHAIVDELLNEGRSFNAISNPSPIPPSAVEQFVDFASRESTKKEVIEALINGKTNLVAVFGVTGVGKTTLMKQIRKQVEETELFDKVVMATVSQNPDLKKIQTEIAENLGMKIQEKSISLRAARLSERLKKEKKILLILDDLSTRLELAEVGIYPFGDGHNACKVIITSRSLDVCRSMEITICIEVQVLSYRDSLKLFRQKAGVENSDTLGTMSEEIVNVCEGLPLAIVIVARALRGKNECIWADVIPQLRKSMYSPAMSGYQVDPQRFAKARTQTARALDSANTDMLNKRKLSLEQGKMKQAAIHLKQKEAKVKKAIEAKANYTAYLNAVAIENLNDGDISGVLGDGIVNEIFRVEGNDTSKYGGNDAQIKGLNNSYYDPSDSSFQSLHDSCISKCAEHFVAVDTFDMNGLSPLKDRDLSINGGQSKIELNAIEVDKNSASVIPISRGEGIISDSTNDVDKSSNGNRATLNATEVLGCLNGVSISHALSLASDIPSRSKGLIKLNFTPLETIDGSPKVSFKAEEFKESIEEFDSYLIGNSVGKRLEYSFVRDFLIKEWNLKSLVEVTMKNNIFFLKFSSSEEMEGMLKMDPQSINSVLFVIRPWRPFIETEDSELKTIPIWVNLKKVPVHLWTSHGIAKIASFIGTPLLLDKKTEDWTTSSFARVCVEVHSDKDLPNFIPIVYEGIRRLNIEVEYNWIPTKCSACKVFGHNTLKCPKKVGNDSNVMMETL</sequence>
<reference evidence="6 7" key="1">
    <citation type="journal article" date="2020" name="IScience">
        <title>Genome Sequencing of the Endangered Kingdonia uniflora (Circaeasteraceae, Ranunculales) Reveals Potential Mechanisms of Evolutionary Specialization.</title>
        <authorList>
            <person name="Sun Y."/>
            <person name="Deng T."/>
            <person name="Zhang A."/>
            <person name="Moore M.J."/>
            <person name="Landis J.B."/>
            <person name="Lin N."/>
            <person name="Zhang H."/>
            <person name="Zhang X."/>
            <person name="Huang J."/>
            <person name="Zhang X."/>
            <person name="Sun H."/>
            <person name="Wang H."/>
        </authorList>
    </citation>
    <scope>NUCLEOTIDE SEQUENCE [LARGE SCALE GENOMIC DNA]</scope>
    <source>
        <strain evidence="6">TB1705</strain>
        <tissue evidence="6">Leaf</tissue>
    </source>
</reference>
<dbReference type="PANTHER" id="PTHR33463">
    <property type="entry name" value="NB-ARC DOMAIN-CONTAINING PROTEIN-RELATED"/>
    <property type="match status" value="1"/>
</dbReference>
<dbReference type="Gene3D" id="3.40.50.300">
    <property type="entry name" value="P-loop containing nucleotide triphosphate hydrolases"/>
    <property type="match status" value="1"/>
</dbReference>
<dbReference type="Proteomes" id="UP000541444">
    <property type="component" value="Unassembled WGS sequence"/>
</dbReference>
<dbReference type="SUPFAM" id="SSF52540">
    <property type="entry name" value="P-loop containing nucleoside triphosphate hydrolases"/>
    <property type="match status" value="1"/>
</dbReference>
<dbReference type="FunFam" id="3.40.50.300:FF:001091">
    <property type="entry name" value="Probable disease resistance protein At1g61300"/>
    <property type="match status" value="1"/>
</dbReference>
<feature type="domain" description="DUF4283" evidence="5">
    <location>
        <begin position="643"/>
        <end position="723"/>
    </location>
</feature>
<keyword evidence="2" id="KW-0067">ATP-binding</keyword>
<dbReference type="GO" id="GO:0043531">
    <property type="term" value="F:ADP binding"/>
    <property type="evidence" value="ECO:0007669"/>
    <property type="project" value="InterPro"/>
</dbReference>
<comment type="caution">
    <text evidence="6">The sequence shown here is derived from an EMBL/GenBank/DDBJ whole genome shotgun (WGS) entry which is preliminary data.</text>
</comment>
<gene>
    <name evidence="6" type="ORF">GIB67_006345</name>
</gene>
<dbReference type="InterPro" id="IPR002182">
    <property type="entry name" value="NB-ARC"/>
</dbReference>
<keyword evidence="2" id="KW-0547">Nucleotide-binding</keyword>
<evidence type="ECO:0000259" key="5">
    <source>
        <dbReference type="Pfam" id="PF14111"/>
    </source>
</evidence>
<keyword evidence="3" id="KW-0175">Coiled coil</keyword>
<evidence type="ECO:0008006" key="8">
    <source>
        <dbReference type="Google" id="ProtNLM"/>
    </source>
</evidence>
<dbReference type="PRINTS" id="PR00364">
    <property type="entry name" value="DISEASERSIST"/>
</dbReference>
<dbReference type="Gene3D" id="1.10.8.430">
    <property type="entry name" value="Helical domain of apoptotic protease-activating factors"/>
    <property type="match status" value="1"/>
</dbReference>
<dbReference type="Pfam" id="PF14111">
    <property type="entry name" value="DUF4283"/>
    <property type="match status" value="1"/>
</dbReference>
<dbReference type="AlphaFoldDB" id="A0A7J7P0J4"/>
<dbReference type="Pfam" id="PF00931">
    <property type="entry name" value="NB-ARC"/>
    <property type="match status" value="1"/>
</dbReference>
<dbReference type="PANTHER" id="PTHR33463:SF198">
    <property type="entry name" value="RPP4C3"/>
    <property type="match status" value="1"/>
</dbReference>
<feature type="coiled-coil region" evidence="3">
    <location>
        <begin position="29"/>
        <end position="88"/>
    </location>
</feature>
<protein>
    <recommendedName>
        <fullName evidence="8">AAA+ ATPase domain-containing protein</fullName>
    </recommendedName>
</protein>
<dbReference type="GO" id="GO:0006952">
    <property type="term" value="P:defense response"/>
    <property type="evidence" value="ECO:0007669"/>
    <property type="project" value="UniProtKB-KW"/>
</dbReference>
<dbReference type="InterPro" id="IPR025558">
    <property type="entry name" value="DUF4283"/>
</dbReference>